<organism evidence="2 3">
    <name type="scientific">Bacteroides pyogenes F0041</name>
    <dbReference type="NCBI Taxonomy" id="1321819"/>
    <lineage>
        <taxon>Bacteria</taxon>
        <taxon>Pseudomonadati</taxon>
        <taxon>Bacteroidota</taxon>
        <taxon>Bacteroidia</taxon>
        <taxon>Bacteroidales</taxon>
        <taxon>Bacteroidaceae</taxon>
        <taxon>Bacteroides</taxon>
    </lineage>
</organism>
<name>U2CN19_9BACE</name>
<dbReference type="AlphaFoldDB" id="U2CN19"/>
<dbReference type="Proteomes" id="UP000016496">
    <property type="component" value="Unassembled WGS sequence"/>
</dbReference>
<evidence type="ECO:0000313" key="3">
    <source>
        <dbReference type="Proteomes" id="UP000016496"/>
    </source>
</evidence>
<dbReference type="HOGENOM" id="CLU_3305016_0_0_10"/>
<comment type="caution">
    <text evidence="2">The sequence shown here is derived from an EMBL/GenBank/DDBJ whole genome shotgun (WGS) entry which is preliminary data.</text>
</comment>
<gene>
    <name evidence="2" type="ORF">HMPREF1981_01143</name>
</gene>
<evidence type="ECO:0000313" key="2">
    <source>
        <dbReference type="EMBL" id="ERI85945.1"/>
    </source>
</evidence>
<keyword evidence="1" id="KW-0472">Membrane</keyword>
<protein>
    <submittedName>
        <fullName evidence="2">Uncharacterized protein</fullName>
    </submittedName>
</protein>
<keyword evidence="1" id="KW-0812">Transmembrane</keyword>
<dbReference type="PATRIC" id="fig|1321819.3.peg.1053"/>
<proteinExistence type="predicted"/>
<evidence type="ECO:0000256" key="1">
    <source>
        <dbReference type="SAM" id="Phobius"/>
    </source>
</evidence>
<feature type="transmembrane region" description="Helical" evidence="1">
    <location>
        <begin position="16"/>
        <end position="38"/>
    </location>
</feature>
<reference evidence="2 3" key="1">
    <citation type="submission" date="2013-08" db="EMBL/GenBank/DDBJ databases">
        <authorList>
            <person name="Weinstock G."/>
            <person name="Sodergren E."/>
            <person name="Wylie T."/>
            <person name="Fulton L."/>
            <person name="Fulton R."/>
            <person name="Fronick C."/>
            <person name="O'Laughlin M."/>
            <person name="Godfrey J."/>
            <person name="Miner T."/>
            <person name="Herter B."/>
            <person name="Appelbaum E."/>
            <person name="Cordes M."/>
            <person name="Lek S."/>
            <person name="Wollam A."/>
            <person name="Pepin K.H."/>
            <person name="Palsikar V.B."/>
            <person name="Mitreva M."/>
            <person name="Wilson R.K."/>
        </authorList>
    </citation>
    <scope>NUCLEOTIDE SEQUENCE [LARGE SCALE GENOMIC DNA]</scope>
    <source>
        <strain evidence="2 3">F0041</strain>
    </source>
</reference>
<sequence>MKRGQLLDLNFNSGRYAGAGSSLPAQFAAGVVFLSLFLL</sequence>
<keyword evidence="1" id="KW-1133">Transmembrane helix</keyword>
<dbReference type="EMBL" id="AWSV01000061">
    <property type="protein sequence ID" value="ERI85945.1"/>
    <property type="molecule type" value="Genomic_DNA"/>
</dbReference>
<accession>U2CN19</accession>